<organism evidence="1">
    <name type="scientific">marine sediment metagenome</name>
    <dbReference type="NCBI Taxonomy" id="412755"/>
    <lineage>
        <taxon>unclassified sequences</taxon>
        <taxon>metagenomes</taxon>
        <taxon>ecological metagenomes</taxon>
    </lineage>
</organism>
<feature type="non-terminal residue" evidence="1">
    <location>
        <position position="1"/>
    </location>
</feature>
<name>X0UQ48_9ZZZZ</name>
<dbReference type="EMBL" id="BARS01020018">
    <property type="protein sequence ID" value="GAG02418.1"/>
    <property type="molecule type" value="Genomic_DNA"/>
</dbReference>
<comment type="caution">
    <text evidence="1">The sequence shown here is derived from an EMBL/GenBank/DDBJ whole genome shotgun (WGS) entry which is preliminary data.</text>
</comment>
<protein>
    <submittedName>
        <fullName evidence="1">Uncharacterized protein</fullName>
    </submittedName>
</protein>
<dbReference type="AlphaFoldDB" id="X0UQ48"/>
<gene>
    <name evidence="1" type="ORF">S01H1_32344</name>
</gene>
<sequence length="229" mass="27352">ATAAPDAETGKMWRDRYRALVSKKPNPAPGRSFERNYIAHLKKLYVYGEEYNDYWETVWFNLNLLFNNYFHLIRFEKNEKLREKYREVLRFLWEDRKEMSGGCEYPEERRAGRERNPHFTWQYLAAQGDREPDRIFDALSELIAFPYGPRAPFEVVDPIEIRPVPGHEDWACEPIPVQYRRPSDFQWQRSPYRIGSTWPSGHDGRNFPGVDVITPYWMGRYFGYIPGNI</sequence>
<reference evidence="1" key="1">
    <citation type="journal article" date="2014" name="Front. Microbiol.">
        <title>High frequency of phylogenetically diverse reductive dehalogenase-homologous genes in deep subseafloor sedimentary metagenomes.</title>
        <authorList>
            <person name="Kawai M."/>
            <person name="Futagami T."/>
            <person name="Toyoda A."/>
            <person name="Takaki Y."/>
            <person name="Nishi S."/>
            <person name="Hori S."/>
            <person name="Arai W."/>
            <person name="Tsubouchi T."/>
            <person name="Morono Y."/>
            <person name="Uchiyama I."/>
            <person name="Ito T."/>
            <person name="Fujiyama A."/>
            <person name="Inagaki F."/>
            <person name="Takami H."/>
        </authorList>
    </citation>
    <scope>NUCLEOTIDE SEQUENCE</scope>
    <source>
        <strain evidence="1">Expedition CK06-06</strain>
    </source>
</reference>
<proteinExistence type="predicted"/>
<accession>X0UQ48</accession>
<evidence type="ECO:0000313" key="1">
    <source>
        <dbReference type="EMBL" id="GAG02418.1"/>
    </source>
</evidence>